<evidence type="ECO:0000313" key="5">
    <source>
        <dbReference type="Proteomes" id="UP000250223"/>
    </source>
</evidence>
<proteinExistence type="predicted"/>
<dbReference type="STRING" id="1494.SAMN05216497_10184"/>
<gene>
    <name evidence="1" type="ORF">HMJ28_04375</name>
    <name evidence="3" type="ORF">NCTC13028_01426</name>
    <name evidence="2" type="ORF">SAMN05216497_10184</name>
</gene>
<reference evidence="3 5" key="2">
    <citation type="submission" date="2018-06" db="EMBL/GenBank/DDBJ databases">
        <authorList>
            <consortium name="Pathogen Informatics"/>
            <person name="Doyle S."/>
        </authorList>
    </citation>
    <scope>NUCLEOTIDE SEQUENCE [LARGE SCALE GENOMIC DNA]</scope>
    <source>
        <strain evidence="3 5">NCTC13028</strain>
    </source>
</reference>
<dbReference type="RefSeq" id="WP_089862958.1">
    <property type="nucleotide sequence ID" value="NZ_CP173238.1"/>
</dbReference>
<dbReference type="Proteomes" id="UP000250223">
    <property type="component" value="Unassembled WGS sequence"/>
</dbReference>
<dbReference type="EMBL" id="FNGL01000001">
    <property type="protein sequence ID" value="SDK81759.1"/>
    <property type="molecule type" value="Genomic_DNA"/>
</dbReference>
<protein>
    <submittedName>
        <fullName evidence="1">Uncharacterized protein</fullName>
    </submittedName>
</protein>
<dbReference type="OrthoDB" id="1937284at2"/>
<reference evidence="2 4" key="1">
    <citation type="submission" date="2016-10" db="EMBL/GenBank/DDBJ databases">
        <authorList>
            <person name="Varghese N."/>
            <person name="Submissions S."/>
        </authorList>
    </citation>
    <scope>NUCLEOTIDE SEQUENCE [LARGE SCALE GENOMIC DNA]</scope>
    <source>
        <strain evidence="2 4">NLAE-zl-C224</strain>
    </source>
</reference>
<evidence type="ECO:0000313" key="3">
    <source>
        <dbReference type="EMBL" id="SQB34514.1"/>
    </source>
</evidence>
<dbReference type="Proteomes" id="UP000198811">
    <property type="component" value="Unassembled WGS sequence"/>
</dbReference>
<accession>A0A1G9F004</accession>
<evidence type="ECO:0000313" key="2">
    <source>
        <dbReference type="EMBL" id="SDK81759.1"/>
    </source>
</evidence>
<evidence type="ECO:0000313" key="4">
    <source>
        <dbReference type="Proteomes" id="UP000198811"/>
    </source>
</evidence>
<dbReference type="EMBL" id="UAWC01000011">
    <property type="protein sequence ID" value="SQB34514.1"/>
    <property type="molecule type" value="Genomic_DNA"/>
</dbReference>
<dbReference type="AlphaFoldDB" id="A0A1G9F004"/>
<keyword evidence="4" id="KW-1185">Reference proteome</keyword>
<name>A0A1G9F004_CLOCO</name>
<evidence type="ECO:0000313" key="1">
    <source>
        <dbReference type="EMBL" id="NOH15632.1"/>
    </source>
</evidence>
<evidence type="ECO:0000313" key="6">
    <source>
        <dbReference type="Proteomes" id="UP000528432"/>
    </source>
</evidence>
<reference evidence="1 6" key="3">
    <citation type="submission" date="2020-05" db="EMBL/GenBank/DDBJ databases">
        <title>Draft genome sequence of Clostridium cochlearium strain AGROS13 isolated from a sheep dairy farm in New Zealand.</title>
        <authorList>
            <person name="Gupta T.B."/>
            <person name="Jauregui R."/>
            <person name="Risson A.N."/>
            <person name="Brightwell G."/>
            <person name="Maclean P."/>
        </authorList>
    </citation>
    <scope>NUCLEOTIDE SEQUENCE [LARGE SCALE GENOMIC DNA]</scope>
    <source>
        <strain evidence="1 6">AGROS13</strain>
    </source>
</reference>
<dbReference type="Proteomes" id="UP000528432">
    <property type="component" value="Unassembled WGS sequence"/>
</dbReference>
<dbReference type="EMBL" id="JABFIF010000005">
    <property type="protein sequence ID" value="NOH15632.1"/>
    <property type="molecule type" value="Genomic_DNA"/>
</dbReference>
<organism evidence="1 6">
    <name type="scientific">Clostridium cochlearium</name>
    <dbReference type="NCBI Taxonomy" id="1494"/>
    <lineage>
        <taxon>Bacteria</taxon>
        <taxon>Bacillati</taxon>
        <taxon>Bacillota</taxon>
        <taxon>Clostridia</taxon>
        <taxon>Eubacteriales</taxon>
        <taxon>Clostridiaceae</taxon>
        <taxon>Clostridium</taxon>
    </lineage>
</organism>
<sequence length="116" mass="13882">MKKEFILEFLLDDGLTNISEIKTNDKGIFNLKFRYEFNDYEIEAAESYAKDMIGELKDINKKELKTQFLKEIAMDEVDQILDELEEEVDIKKIIYKIEKECIIDRNYIEFIVEINL</sequence>